<dbReference type="NCBIfam" id="TIGR02937">
    <property type="entry name" value="sigma70-ECF"/>
    <property type="match status" value="1"/>
</dbReference>
<dbReference type="GO" id="GO:0016987">
    <property type="term" value="F:sigma factor activity"/>
    <property type="evidence" value="ECO:0007669"/>
    <property type="project" value="UniProtKB-KW"/>
</dbReference>
<name>A0A1K1SGK4_9BACT</name>
<dbReference type="EMBL" id="CP140154">
    <property type="protein sequence ID" value="WQG87991.1"/>
    <property type="molecule type" value="Genomic_DNA"/>
</dbReference>
<dbReference type="Proteomes" id="UP001326715">
    <property type="component" value="Chromosome"/>
</dbReference>
<evidence type="ECO:0000256" key="5">
    <source>
        <dbReference type="SAM" id="Phobius"/>
    </source>
</evidence>
<proteinExistence type="inferred from homology"/>
<organism evidence="8 10">
    <name type="scientific">Chitinophaga sancti</name>
    <dbReference type="NCBI Taxonomy" id="1004"/>
    <lineage>
        <taxon>Bacteria</taxon>
        <taxon>Pseudomonadati</taxon>
        <taxon>Bacteroidota</taxon>
        <taxon>Chitinophagia</taxon>
        <taxon>Chitinophagales</taxon>
        <taxon>Chitinophagaceae</taxon>
        <taxon>Chitinophaga</taxon>
    </lineage>
</organism>
<dbReference type="Proteomes" id="UP000183788">
    <property type="component" value="Unassembled WGS sequence"/>
</dbReference>
<dbReference type="GO" id="GO:0006352">
    <property type="term" value="P:DNA-templated transcription initiation"/>
    <property type="evidence" value="ECO:0007669"/>
    <property type="project" value="InterPro"/>
</dbReference>
<dbReference type="PANTHER" id="PTHR43133:SF46">
    <property type="entry name" value="RNA POLYMERASE SIGMA-70 FACTOR ECF SUBFAMILY"/>
    <property type="match status" value="1"/>
</dbReference>
<dbReference type="InterPro" id="IPR036388">
    <property type="entry name" value="WH-like_DNA-bd_sf"/>
</dbReference>
<keyword evidence="5" id="KW-0472">Membrane</keyword>
<dbReference type="InterPro" id="IPR014284">
    <property type="entry name" value="RNA_pol_sigma-70_dom"/>
</dbReference>
<keyword evidence="3" id="KW-0731">Sigma factor</keyword>
<dbReference type="SUPFAM" id="SSF88659">
    <property type="entry name" value="Sigma3 and sigma4 domains of RNA polymerase sigma factors"/>
    <property type="match status" value="1"/>
</dbReference>
<dbReference type="OrthoDB" id="677708at2"/>
<dbReference type="InterPro" id="IPR007627">
    <property type="entry name" value="RNA_pol_sigma70_r2"/>
</dbReference>
<dbReference type="STRING" id="1004.SAMN05661012_05403"/>
<reference evidence="9 11" key="2">
    <citation type="submission" date="2023-11" db="EMBL/GenBank/DDBJ databases">
        <title>MicrobeMod: A computational toolkit for identifying prokaryotic methylation and restriction-modification with nanopore sequencing.</title>
        <authorList>
            <person name="Crits-Christoph A."/>
            <person name="Kang S.C."/>
            <person name="Lee H."/>
            <person name="Ostrov N."/>
        </authorList>
    </citation>
    <scope>NUCLEOTIDE SEQUENCE [LARGE SCALE GENOMIC DNA]</scope>
    <source>
        <strain evidence="9 11">ATCC 23090</strain>
    </source>
</reference>
<sequence>MRRYSQLKDLELYRIMLHNSDHAAFQELHNRYWEPVKTIAIRIAHNANHLYIDDMIQETFLALFTYAKDPDLVYNFRALLFAIAKNKMVDYLKKVEKRKSYISFADYETNSTADRSTDSDIIAKELDRIIEKIKAEMPAAMRKIFVMSREEKLDNDEIAYRLNISPETVKNQLHKALKRLRIVKLVLIFCFLQLLRHLLKL</sequence>
<keyword evidence="4" id="KW-0804">Transcription</keyword>
<dbReference type="Pfam" id="PF04542">
    <property type="entry name" value="Sigma70_r2"/>
    <property type="match status" value="1"/>
</dbReference>
<keyword evidence="5" id="KW-1133">Transmembrane helix</keyword>
<feature type="domain" description="RNA polymerase sigma factor 70 region 4 type 2" evidence="7">
    <location>
        <begin position="129"/>
        <end position="180"/>
    </location>
</feature>
<dbReference type="PANTHER" id="PTHR43133">
    <property type="entry name" value="RNA POLYMERASE ECF-TYPE SIGMA FACTO"/>
    <property type="match status" value="1"/>
</dbReference>
<evidence type="ECO:0000256" key="3">
    <source>
        <dbReference type="ARBA" id="ARBA00023082"/>
    </source>
</evidence>
<keyword evidence="5" id="KW-0812">Transmembrane</keyword>
<comment type="similarity">
    <text evidence="1">Belongs to the sigma-70 factor family. ECF subfamily.</text>
</comment>
<evidence type="ECO:0000256" key="2">
    <source>
        <dbReference type="ARBA" id="ARBA00023015"/>
    </source>
</evidence>
<evidence type="ECO:0000256" key="4">
    <source>
        <dbReference type="ARBA" id="ARBA00023163"/>
    </source>
</evidence>
<evidence type="ECO:0000259" key="6">
    <source>
        <dbReference type="Pfam" id="PF04542"/>
    </source>
</evidence>
<feature type="domain" description="RNA polymerase sigma-70 region 2" evidence="6">
    <location>
        <begin position="30"/>
        <end position="95"/>
    </location>
</feature>
<dbReference type="SUPFAM" id="SSF88946">
    <property type="entry name" value="Sigma2 domain of RNA polymerase sigma factors"/>
    <property type="match status" value="1"/>
</dbReference>
<evidence type="ECO:0000313" key="10">
    <source>
        <dbReference type="Proteomes" id="UP000183788"/>
    </source>
</evidence>
<dbReference type="InterPro" id="IPR013249">
    <property type="entry name" value="RNA_pol_sigma70_r4_t2"/>
</dbReference>
<gene>
    <name evidence="8" type="ORF">SAMN05661012_05403</name>
    <name evidence="9" type="ORF">SR876_23990</name>
</gene>
<evidence type="ECO:0000259" key="7">
    <source>
        <dbReference type="Pfam" id="PF08281"/>
    </source>
</evidence>
<keyword evidence="11" id="KW-1185">Reference proteome</keyword>
<reference evidence="8 10" key="1">
    <citation type="submission" date="2016-11" db="EMBL/GenBank/DDBJ databases">
        <authorList>
            <person name="Jaros S."/>
            <person name="Januszkiewicz K."/>
            <person name="Wedrychowicz H."/>
        </authorList>
    </citation>
    <scope>NUCLEOTIDE SEQUENCE [LARGE SCALE GENOMIC DNA]</scope>
    <source>
        <strain evidence="8 10">DSM 784</strain>
    </source>
</reference>
<accession>A0A1K1SGK4</accession>
<dbReference type="AlphaFoldDB" id="A0A1K1SGK4"/>
<dbReference type="InterPro" id="IPR013325">
    <property type="entry name" value="RNA_pol_sigma_r2"/>
</dbReference>
<evidence type="ECO:0000313" key="9">
    <source>
        <dbReference type="EMBL" id="WQG87991.1"/>
    </source>
</evidence>
<feature type="transmembrane region" description="Helical" evidence="5">
    <location>
        <begin position="182"/>
        <end position="199"/>
    </location>
</feature>
<dbReference type="InterPro" id="IPR013324">
    <property type="entry name" value="RNA_pol_sigma_r3/r4-like"/>
</dbReference>
<dbReference type="Gene3D" id="1.10.10.10">
    <property type="entry name" value="Winged helix-like DNA-binding domain superfamily/Winged helix DNA-binding domain"/>
    <property type="match status" value="1"/>
</dbReference>
<evidence type="ECO:0000313" key="8">
    <source>
        <dbReference type="EMBL" id="SFW83402.1"/>
    </source>
</evidence>
<evidence type="ECO:0000256" key="1">
    <source>
        <dbReference type="ARBA" id="ARBA00010641"/>
    </source>
</evidence>
<dbReference type="InterPro" id="IPR039425">
    <property type="entry name" value="RNA_pol_sigma-70-like"/>
</dbReference>
<keyword evidence="2" id="KW-0805">Transcription regulation</keyword>
<dbReference type="Gene3D" id="1.10.1740.10">
    <property type="match status" value="1"/>
</dbReference>
<dbReference type="EMBL" id="FPIZ01000022">
    <property type="protein sequence ID" value="SFW83402.1"/>
    <property type="molecule type" value="Genomic_DNA"/>
</dbReference>
<dbReference type="Pfam" id="PF08281">
    <property type="entry name" value="Sigma70_r4_2"/>
    <property type="match status" value="1"/>
</dbReference>
<protein>
    <submittedName>
        <fullName evidence="8">RNA polymerase sigma-70 factor, ECF subfamily</fullName>
    </submittedName>
    <submittedName>
        <fullName evidence="9">Sigma-70 family RNA polymerase sigma factor</fullName>
    </submittedName>
</protein>
<dbReference type="GO" id="GO:0003677">
    <property type="term" value="F:DNA binding"/>
    <property type="evidence" value="ECO:0007669"/>
    <property type="project" value="InterPro"/>
</dbReference>
<evidence type="ECO:0000313" key="11">
    <source>
        <dbReference type="Proteomes" id="UP001326715"/>
    </source>
</evidence>
<dbReference type="RefSeq" id="WP_083571784.1">
    <property type="nucleotide sequence ID" value="NZ_CP139972.1"/>
</dbReference>